<keyword evidence="6" id="KW-0832">Ubl conjugation</keyword>
<feature type="compositionally biased region" description="Basic and acidic residues" evidence="13">
    <location>
        <begin position="496"/>
        <end position="509"/>
    </location>
</feature>
<feature type="region of interest" description="Disordered" evidence="13">
    <location>
        <begin position="769"/>
        <end position="1011"/>
    </location>
</feature>
<dbReference type="SMART" id="SM00385">
    <property type="entry name" value="CYCLIN"/>
    <property type="match status" value="2"/>
</dbReference>
<feature type="region of interest" description="Disordered" evidence="13">
    <location>
        <begin position="256"/>
        <end position="422"/>
    </location>
</feature>
<proteinExistence type="inferred from homology"/>
<dbReference type="GO" id="GO:0005634">
    <property type="term" value="C:nucleus"/>
    <property type="evidence" value="ECO:0007669"/>
    <property type="project" value="UniProtKB-SubCell"/>
</dbReference>
<organism evidence="15 16">
    <name type="scientific">Dreissena polymorpha</name>
    <name type="common">Zebra mussel</name>
    <name type="synonym">Mytilus polymorpha</name>
    <dbReference type="NCBI Taxonomy" id="45954"/>
    <lineage>
        <taxon>Eukaryota</taxon>
        <taxon>Metazoa</taxon>
        <taxon>Spiralia</taxon>
        <taxon>Lophotrochozoa</taxon>
        <taxon>Mollusca</taxon>
        <taxon>Bivalvia</taxon>
        <taxon>Autobranchia</taxon>
        <taxon>Heteroconchia</taxon>
        <taxon>Euheterodonta</taxon>
        <taxon>Imparidentia</taxon>
        <taxon>Neoheterodontei</taxon>
        <taxon>Myida</taxon>
        <taxon>Dreissenoidea</taxon>
        <taxon>Dreissenidae</taxon>
        <taxon>Dreissena</taxon>
    </lineage>
</organism>
<sequence length="1103" mass="124554">MAASRWTFTKEQLANTPSRKMGIDADKELSYRQQAANLIQDMGQRLSVTQLCINTAIVYMHRFYMLRPFTKFPRNEMAPACLFLSCKVEEQPRKLEHVIKVAHSCLYRDNRPAPDPKTEAYLEQAQQLVINENILLQTLGFEVRVEHPHTFIVKATALVKASKDLSQSSYYLATNSLHMTTFCLQYRPTVVACVCMYLACKWAKYMIPKSNEGKEWFYYVDPSVTKELIEDLYNEFLNILDTCPTKLKKKIMGWKGTESQQRDMPNQDPTDLTGANPFPTTSQQRHERRDSSHHSGQLSRVPPTEHRSNQEHSLAHVRDVRPDQARDVQVDRRKDPHIIYDRKLHPAPGSAQTDHRGPRREETRGSHSNTQKKEALPQAADHRERHFQDSFKKDKAPVAVKREHDVNGRSSTPQPSRPQQEVMLTEQNVDSLLVKLETGTTATSGASDSQSSVTSVGAEMQKKTKSETAINFKEYMKRKEKEKKEKEQAERLRIQLEKEKEKRAKEAENLNKTYSEGMSNREQKPRPPKLDVSLPLPANLDEFSTKDVSERPYEVNIKSPIKPHKNITVKSPIKSSDLKQPKLELPKVQLTPEKDGSDPFSVNINSDPAIRKLIGKEASVVHSNGSDLIKLETMTRIKQEPGISPRLSPRVKPEFPHSGAIKMEPMFTLEVKVKHEVMDLEVNQEPKTIHTDPLTLKIKKESDKTSQSSIKVLTHFKDDLEPGEIDDSEPEINLLPEHVSAPAIKIRELGYDPDVGLESAHALKQAMEREALGGRATPGLGQSRVDGGTQLNTPIRMKIPRTHSQPESPSLKIKISTKGISTDSDHSSGKHSSPHRHKHKHKDKHKHKSHKHSRDKERLRDHDKLKDSQSSSSSVGTNGQSQSIKLSIKIGDLQSHSSPSATEVPGKQKLDKQKHRSSISDPALNRNASVEAERTQPWSMSDLAKPALAAAVAESPSRKRRRTSNVEPNTDMSQHKTAKMGPPRLRRSSSSHSVVSMEMSDEESCQTNGQIQTEHEPMINKLKDNLQQLIAQKQIEYIKNKQAHESRNSPMQALKKPIDRQQSGFDLDGMMWAGNSGDHPPLPSDIPAPPPPPPQQVARPPPR</sequence>
<dbReference type="AlphaFoldDB" id="A0A9D4CSI6"/>
<dbReference type="FunFam" id="1.10.472.10:FF:000004">
    <property type="entry name" value="Cyclin T2"/>
    <property type="match status" value="1"/>
</dbReference>
<keyword evidence="16" id="KW-1185">Reference proteome</keyword>
<feature type="region of interest" description="Disordered" evidence="13">
    <location>
        <begin position="440"/>
        <end position="464"/>
    </location>
</feature>
<feature type="domain" description="Cyclin-like" evidence="14">
    <location>
        <begin position="37"/>
        <end position="137"/>
    </location>
</feature>
<feature type="compositionally biased region" description="Basic and acidic residues" evidence="13">
    <location>
        <begin position="519"/>
        <end position="529"/>
    </location>
</feature>
<feature type="compositionally biased region" description="Pro residues" evidence="13">
    <location>
        <begin position="1080"/>
        <end position="1103"/>
    </location>
</feature>
<keyword evidence="8 12" id="KW-0195">Cyclin</keyword>
<evidence type="ECO:0000256" key="11">
    <source>
        <dbReference type="ARBA" id="ARBA00023306"/>
    </source>
</evidence>
<reference evidence="15" key="1">
    <citation type="journal article" date="2019" name="bioRxiv">
        <title>The Genome of the Zebra Mussel, Dreissena polymorpha: A Resource for Invasive Species Research.</title>
        <authorList>
            <person name="McCartney M.A."/>
            <person name="Auch B."/>
            <person name="Kono T."/>
            <person name="Mallez S."/>
            <person name="Zhang Y."/>
            <person name="Obille A."/>
            <person name="Becker A."/>
            <person name="Abrahante J.E."/>
            <person name="Garbe J."/>
            <person name="Badalamenti J.P."/>
            <person name="Herman A."/>
            <person name="Mangelson H."/>
            <person name="Liachko I."/>
            <person name="Sullivan S."/>
            <person name="Sone E.D."/>
            <person name="Koren S."/>
            <person name="Silverstein K.A.T."/>
            <person name="Beckman K.B."/>
            <person name="Gohl D.M."/>
        </authorList>
    </citation>
    <scope>NUCLEOTIDE SEQUENCE</scope>
    <source>
        <strain evidence="15">Duluth1</strain>
        <tissue evidence="15">Whole animal</tissue>
    </source>
</reference>
<evidence type="ECO:0000256" key="10">
    <source>
        <dbReference type="ARBA" id="ARBA00023242"/>
    </source>
</evidence>
<gene>
    <name evidence="15" type="ORF">DPMN_056878</name>
</gene>
<evidence type="ECO:0000256" key="12">
    <source>
        <dbReference type="RuleBase" id="RU000383"/>
    </source>
</evidence>
<evidence type="ECO:0000313" key="16">
    <source>
        <dbReference type="Proteomes" id="UP000828390"/>
    </source>
</evidence>
<evidence type="ECO:0000256" key="4">
    <source>
        <dbReference type="ARBA" id="ARBA00022553"/>
    </source>
</evidence>
<dbReference type="Proteomes" id="UP000828390">
    <property type="component" value="Unassembled WGS sequence"/>
</dbReference>
<dbReference type="CDD" id="cd20538">
    <property type="entry name" value="CYCLIN_CCNT_rpt1"/>
    <property type="match status" value="1"/>
</dbReference>
<evidence type="ECO:0000256" key="9">
    <source>
        <dbReference type="ARBA" id="ARBA00023163"/>
    </source>
</evidence>
<comment type="subcellular location">
    <subcellularLocation>
        <location evidence="1">Nucleus</location>
    </subcellularLocation>
</comment>
<feature type="compositionally biased region" description="Basic and acidic residues" evidence="13">
    <location>
        <begin position="854"/>
        <end position="867"/>
    </location>
</feature>
<feature type="compositionally biased region" description="Polar residues" evidence="13">
    <location>
        <begin position="257"/>
        <end position="270"/>
    </location>
</feature>
<evidence type="ECO:0000256" key="3">
    <source>
        <dbReference type="ARBA" id="ARBA00022499"/>
    </source>
</evidence>
<comment type="similarity">
    <text evidence="2">Belongs to the cyclin family. Cyclin C subfamily.</text>
</comment>
<feature type="compositionally biased region" description="Basic and acidic residues" evidence="13">
    <location>
        <begin position="303"/>
        <end position="344"/>
    </location>
</feature>
<feature type="compositionally biased region" description="Basic and acidic residues" evidence="13">
    <location>
        <begin position="284"/>
        <end position="293"/>
    </location>
</feature>
<dbReference type="InterPro" id="IPR013763">
    <property type="entry name" value="Cyclin-like_dom"/>
</dbReference>
<evidence type="ECO:0000259" key="14">
    <source>
        <dbReference type="SMART" id="SM00385"/>
    </source>
</evidence>
<protein>
    <recommendedName>
        <fullName evidence="14">Cyclin-like domain-containing protein</fullName>
    </recommendedName>
</protein>
<feature type="region of interest" description="Disordered" evidence="13">
    <location>
        <begin position="1060"/>
        <end position="1103"/>
    </location>
</feature>
<accession>A0A9D4CSI6</accession>
<feature type="compositionally biased region" description="Low complexity" evidence="13">
    <location>
        <begin position="944"/>
        <end position="953"/>
    </location>
</feature>
<feature type="compositionally biased region" description="Low complexity" evidence="13">
    <location>
        <begin position="440"/>
        <end position="458"/>
    </location>
</feature>
<keyword evidence="7" id="KW-0805">Transcription regulation</keyword>
<feature type="domain" description="Cyclin-like" evidence="14">
    <location>
        <begin position="150"/>
        <end position="238"/>
    </location>
</feature>
<feature type="compositionally biased region" description="Basic residues" evidence="13">
    <location>
        <begin position="832"/>
        <end position="853"/>
    </location>
</feature>
<feature type="compositionally biased region" description="Low complexity" evidence="13">
    <location>
        <begin position="868"/>
        <end position="883"/>
    </location>
</feature>
<dbReference type="InterPro" id="IPR036915">
    <property type="entry name" value="Cyclin-like_sf"/>
</dbReference>
<evidence type="ECO:0000256" key="13">
    <source>
        <dbReference type="SAM" id="MobiDB-lite"/>
    </source>
</evidence>
<keyword evidence="3" id="KW-1017">Isopeptide bond</keyword>
<dbReference type="FunFam" id="1.10.472.10:FF:000009">
    <property type="entry name" value="cyclin-T2 isoform X1"/>
    <property type="match status" value="1"/>
</dbReference>
<evidence type="ECO:0000256" key="8">
    <source>
        <dbReference type="ARBA" id="ARBA00023127"/>
    </source>
</evidence>
<evidence type="ECO:0000256" key="1">
    <source>
        <dbReference type="ARBA" id="ARBA00004123"/>
    </source>
</evidence>
<evidence type="ECO:0000313" key="15">
    <source>
        <dbReference type="EMBL" id="KAH3730879.1"/>
    </source>
</evidence>
<evidence type="ECO:0000256" key="2">
    <source>
        <dbReference type="ARBA" id="ARBA00008638"/>
    </source>
</evidence>
<evidence type="ECO:0000256" key="7">
    <source>
        <dbReference type="ARBA" id="ARBA00023015"/>
    </source>
</evidence>
<dbReference type="GO" id="GO:0006357">
    <property type="term" value="P:regulation of transcription by RNA polymerase II"/>
    <property type="evidence" value="ECO:0007669"/>
    <property type="project" value="InterPro"/>
</dbReference>
<dbReference type="PANTHER" id="PTHR10026">
    <property type="entry name" value="CYCLIN"/>
    <property type="match status" value="1"/>
</dbReference>
<dbReference type="Pfam" id="PF21797">
    <property type="entry name" value="CycT2-like_C"/>
    <property type="match status" value="1"/>
</dbReference>
<comment type="caution">
    <text evidence="15">The sequence shown here is derived from an EMBL/GenBank/DDBJ whole genome shotgun (WGS) entry which is preliminary data.</text>
</comment>
<dbReference type="InterPro" id="IPR043198">
    <property type="entry name" value="Cyclin/Ssn8"/>
</dbReference>
<dbReference type="Pfam" id="PF00134">
    <property type="entry name" value="Cyclin_N"/>
    <property type="match status" value="1"/>
</dbReference>
<dbReference type="EMBL" id="JAIWYP010000012">
    <property type="protein sequence ID" value="KAH3730879.1"/>
    <property type="molecule type" value="Genomic_DNA"/>
</dbReference>
<dbReference type="GO" id="GO:0016538">
    <property type="term" value="F:cyclin-dependent protein serine/threonine kinase regulator activity"/>
    <property type="evidence" value="ECO:0007669"/>
    <property type="project" value="InterPro"/>
</dbReference>
<dbReference type="GO" id="GO:0051301">
    <property type="term" value="P:cell division"/>
    <property type="evidence" value="ECO:0007669"/>
    <property type="project" value="UniProtKB-KW"/>
</dbReference>
<keyword evidence="11" id="KW-0131">Cell cycle</keyword>
<evidence type="ECO:0000256" key="5">
    <source>
        <dbReference type="ARBA" id="ARBA00022618"/>
    </source>
</evidence>
<keyword evidence="5" id="KW-0132">Cell division</keyword>
<dbReference type="InterPro" id="IPR006671">
    <property type="entry name" value="Cyclin_N"/>
</dbReference>
<evidence type="ECO:0000256" key="6">
    <source>
        <dbReference type="ARBA" id="ARBA00022843"/>
    </source>
</evidence>
<feature type="region of interest" description="Disordered" evidence="13">
    <location>
        <begin position="496"/>
        <end position="536"/>
    </location>
</feature>
<name>A0A9D4CSI6_DREPO</name>
<keyword evidence="10" id="KW-0539">Nucleus</keyword>
<keyword evidence="9" id="KW-0804">Transcription</keyword>
<dbReference type="SUPFAM" id="SSF47954">
    <property type="entry name" value="Cyclin-like"/>
    <property type="match status" value="2"/>
</dbReference>
<feature type="compositionally biased region" description="Polar residues" evidence="13">
    <location>
        <begin position="408"/>
        <end position="419"/>
    </location>
</feature>
<reference evidence="15" key="2">
    <citation type="submission" date="2020-11" db="EMBL/GenBank/DDBJ databases">
        <authorList>
            <person name="McCartney M.A."/>
            <person name="Auch B."/>
            <person name="Kono T."/>
            <person name="Mallez S."/>
            <person name="Becker A."/>
            <person name="Gohl D.M."/>
            <person name="Silverstein K.A.T."/>
            <person name="Koren S."/>
            <person name="Bechman K.B."/>
            <person name="Herman A."/>
            <person name="Abrahante J.E."/>
            <person name="Garbe J."/>
        </authorList>
    </citation>
    <scope>NUCLEOTIDE SEQUENCE</scope>
    <source>
        <strain evidence="15">Duluth1</strain>
        <tissue evidence="15">Whole animal</tissue>
    </source>
</reference>
<keyword evidence="4" id="KW-0597">Phosphoprotein</keyword>
<dbReference type="Gene3D" id="1.10.472.10">
    <property type="entry name" value="Cyclin-like"/>
    <property type="match status" value="2"/>
</dbReference>
<feature type="compositionally biased region" description="Basic and acidic residues" evidence="13">
    <location>
        <begin position="353"/>
        <end position="407"/>
    </location>
</feature>